<reference evidence="9" key="2">
    <citation type="journal article" date="2007" name="PLoS Biol.">
        <title>Survey sequencing and comparative analysis of the elephant shark (Callorhinchus milii) genome.</title>
        <authorList>
            <person name="Venkatesh B."/>
            <person name="Kirkness E.F."/>
            <person name="Loh Y.H."/>
            <person name="Halpern A.L."/>
            <person name="Lee A.P."/>
            <person name="Johnson J."/>
            <person name="Dandona N."/>
            <person name="Viswanathan L.D."/>
            <person name="Tay A."/>
            <person name="Venter J.C."/>
            <person name="Strausberg R.L."/>
            <person name="Brenner S."/>
        </authorList>
    </citation>
    <scope>NUCLEOTIDE SEQUENCE [LARGE SCALE GENOMIC DNA]</scope>
</reference>
<dbReference type="Proteomes" id="UP000314986">
    <property type="component" value="Unassembled WGS sequence"/>
</dbReference>
<dbReference type="Ensembl" id="ENSCMIT00000011968.1">
    <property type="protein sequence ID" value="ENSCMIP00000011683.1"/>
    <property type="gene ID" value="ENSCMIG00000006059.1"/>
</dbReference>
<evidence type="ECO:0000256" key="2">
    <source>
        <dbReference type="ARBA" id="ARBA00004430"/>
    </source>
</evidence>
<evidence type="ECO:0000256" key="1">
    <source>
        <dbReference type="ARBA" id="ARBA00002404"/>
    </source>
</evidence>
<evidence type="ECO:0000256" key="4">
    <source>
        <dbReference type="ARBA" id="ARBA00022174"/>
    </source>
</evidence>
<reference evidence="8" key="4">
    <citation type="submission" date="2025-08" db="UniProtKB">
        <authorList>
            <consortium name="Ensembl"/>
        </authorList>
    </citation>
    <scope>IDENTIFICATION</scope>
</reference>
<evidence type="ECO:0000313" key="9">
    <source>
        <dbReference type="Proteomes" id="UP000314986"/>
    </source>
</evidence>
<reference evidence="9" key="3">
    <citation type="journal article" date="2014" name="Nature">
        <title>Elephant shark genome provides unique insights into gnathostome evolution.</title>
        <authorList>
            <consortium name="International Elephant Shark Genome Sequencing Consortium"/>
            <person name="Venkatesh B."/>
            <person name="Lee A.P."/>
            <person name="Ravi V."/>
            <person name="Maurya A.K."/>
            <person name="Lian M.M."/>
            <person name="Swann J.B."/>
            <person name="Ohta Y."/>
            <person name="Flajnik M.F."/>
            <person name="Sutoh Y."/>
            <person name="Kasahara M."/>
            <person name="Hoon S."/>
            <person name="Gangu V."/>
            <person name="Roy S.W."/>
            <person name="Irimia M."/>
            <person name="Korzh V."/>
            <person name="Kondrychyn I."/>
            <person name="Lim Z.W."/>
            <person name="Tay B.H."/>
            <person name="Tohari S."/>
            <person name="Kong K.W."/>
            <person name="Ho S."/>
            <person name="Lorente-Galdos B."/>
            <person name="Quilez J."/>
            <person name="Marques-Bonet T."/>
            <person name="Raney B.J."/>
            <person name="Ingham P.W."/>
            <person name="Tay A."/>
            <person name="Hillier L.W."/>
            <person name="Minx P."/>
            <person name="Boehm T."/>
            <person name="Wilson R.K."/>
            <person name="Brenner S."/>
            <person name="Warren W.C."/>
        </authorList>
    </citation>
    <scope>NUCLEOTIDE SEQUENCE [LARGE SCALE GENOMIC DNA]</scope>
</reference>
<evidence type="ECO:0000256" key="5">
    <source>
        <dbReference type="ARBA" id="ARBA00022490"/>
    </source>
</evidence>
<evidence type="ECO:0000313" key="8">
    <source>
        <dbReference type="Ensembl" id="ENSCMIP00000011683.1"/>
    </source>
</evidence>
<dbReference type="PANTHER" id="PTHR31078">
    <property type="entry name" value="CILIA- AND FLAGELLA-ASSOCIATED PROTEIN 300"/>
    <property type="match status" value="1"/>
</dbReference>
<organism evidence="8 9">
    <name type="scientific">Callorhinchus milii</name>
    <name type="common">Ghost shark</name>
    <dbReference type="NCBI Taxonomy" id="7868"/>
    <lineage>
        <taxon>Eukaryota</taxon>
        <taxon>Metazoa</taxon>
        <taxon>Chordata</taxon>
        <taxon>Craniata</taxon>
        <taxon>Vertebrata</taxon>
        <taxon>Chondrichthyes</taxon>
        <taxon>Holocephali</taxon>
        <taxon>Chimaeriformes</taxon>
        <taxon>Callorhinchidae</taxon>
        <taxon>Callorhinchus</taxon>
    </lineage>
</organism>
<name>A0A4W3H4G0_CALMI</name>
<evidence type="ECO:0000256" key="7">
    <source>
        <dbReference type="ARBA" id="ARBA00023273"/>
    </source>
</evidence>
<keyword evidence="9" id="KW-1185">Reference proteome</keyword>
<reference evidence="8" key="5">
    <citation type="submission" date="2025-09" db="UniProtKB">
        <authorList>
            <consortium name="Ensembl"/>
        </authorList>
    </citation>
    <scope>IDENTIFICATION</scope>
</reference>
<dbReference type="AlphaFoldDB" id="A0A4W3H4G0"/>
<proteinExistence type="inferred from homology"/>
<comment type="subcellular location">
    <subcellularLocation>
        <location evidence="2">Cytoplasm</location>
        <location evidence="2">Cytoskeleton</location>
        <location evidence="2">Cilium axoneme</location>
    </subcellularLocation>
</comment>
<dbReference type="GO" id="GO:0005930">
    <property type="term" value="C:axoneme"/>
    <property type="evidence" value="ECO:0007669"/>
    <property type="project" value="UniProtKB-SubCell"/>
</dbReference>
<evidence type="ECO:0000256" key="3">
    <source>
        <dbReference type="ARBA" id="ARBA00009205"/>
    </source>
</evidence>
<evidence type="ECO:0000256" key="6">
    <source>
        <dbReference type="ARBA" id="ARBA00023212"/>
    </source>
</evidence>
<accession>A0A4W3H4G0</accession>
<sequence length="75" mass="8836">CNRQWSMHGRIAVHVFCFDECFHPYDKDDFATAFFQDPNVLENLKILPPSSCQWTTLEPSLTHCWCHLINLSDKH</sequence>
<comment type="function">
    <text evidence="1">Cilium- and flagellum-specific protein that plays a role in axonemal structure organization and motility. May play a role in outer and inner dynein arm assembly.</text>
</comment>
<keyword evidence="6" id="KW-0206">Cytoskeleton</keyword>
<comment type="similarity">
    <text evidence="3">Belongs to the CFAP300 family.</text>
</comment>
<protein>
    <recommendedName>
        <fullName evidence="4">Cilia- and flagella-associated protein 300</fullName>
    </recommendedName>
</protein>
<keyword evidence="5" id="KW-0963">Cytoplasm</keyword>
<reference evidence="9" key="1">
    <citation type="journal article" date="2006" name="Science">
        <title>Ancient noncoding elements conserved in the human genome.</title>
        <authorList>
            <person name="Venkatesh B."/>
            <person name="Kirkness E.F."/>
            <person name="Loh Y.H."/>
            <person name="Halpern A.L."/>
            <person name="Lee A.P."/>
            <person name="Johnson J."/>
            <person name="Dandona N."/>
            <person name="Viswanathan L.D."/>
            <person name="Tay A."/>
            <person name="Venter J.C."/>
            <person name="Strausberg R.L."/>
            <person name="Brenner S."/>
        </authorList>
    </citation>
    <scope>NUCLEOTIDE SEQUENCE [LARGE SCALE GENOMIC DNA]</scope>
</reference>
<dbReference type="PANTHER" id="PTHR31078:SF1">
    <property type="entry name" value="CILIA- AND FLAGELLA-ASSOCIATED PROTEIN 300"/>
    <property type="match status" value="1"/>
</dbReference>
<dbReference type="InterPro" id="IPR029416">
    <property type="entry name" value="CFAP300"/>
</dbReference>
<keyword evidence="7" id="KW-0966">Cell projection</keyword>
<dbReference type="Pfam" id="PF14926">
    <property type="entry name" value="CFAP300"/>
    <property type="match status" value="1"/>
</dbReference>